<sequence length="1094" mass="117601">MMGHVQVLRWLCESASMTSCLSERNRTGYTPLELAVKHGRSKCASWILEHWRSLGHSDLPGSSAETGPPSRETLLHLAARYGQAEVIAPVAAFFSEVDQRDARGMTPLHVAAQGAQLDCVRALVKAGCDPGTKTRDSGETPLDLALASCGSGDAGVAVAEYLTLLRLSLEGLTTPEAPPDPEGRAPEQTPGLSLQLRDAFRDVLTISRRMDAEREDLMGQLKRLHEHVIGIHDRLIMELQVLLQENRSLRQKLDTTAEDDLTSSSESDVREVMEMCSVLHEDWKREERTWANSPHGKELSHKMAVAMALWRKAFPHARPALPGSPREQRLWATQDEGAAASFPTGLSTTSALEAVRSHLNSLSERCPVRRSSPGNHGMSPLSDSEEDALGVNSADDEERQSGYWTDGPFVVRRKKKSPSSPDGRAVNHHRGGWCTDFEDESLHIPVAPPPMTSTPLSTQGAKGKQRRSPDEGGNGHKRGVSKELAKKKKKKERDYLSSSLQPLSLTSENGTISVVAVIEPMSSSSPSDVSPSEPQPMTQGVTHFRSASQPTTMTPDPRPHDSRASLDDSSVSLKPRPPPTEVNFKDHPPPSLRRSAPPPPPPPATAADPLAPSTPPTSPASSTPGRIRSLVQHFEGSLASPPDILQGTLHLESNGAADDSRAKANGGPKSLPSRPTEKPSPSHWSNVQVFPVELASSSVPLVNGGGLFAKKLRHGGSDTHSVSSYSPIVFGNETSGLLKKLGLVKGSNRWSSSSSKKRRSSSGGPFSSSALQHSKSAPSKQLITAIDFEETYLTRKDLGTASDLYASFSSAPPQQREEEGDSGTEKDLDEGGPEDRERRHGRRRLRRFAKSTPDLKASTEGQNAGLDHRGHATGEALSITTSEDSGCSIRPASAASGSKNSQVHPMSSSSSLSSPREVPSRAMEDNRGKRRTRSGHLEHVKDSVDKETCDSGNSLSPRPSLPARLPNSQASSSGFKPPKVQTPSMRPPLPSTTSVAPSSLPSGGSTPAGGSGNVDLSAAGPRKTTMLKITIMEDSKPEKKSKEEAKLKRSRLEKPWYELSDDEGSGEVEQPEDISHLIEEAGHESDSEGGAEIV</sequence>
<feature type="compositionally biased region" description="Acidic residues" evidence="4">
    <location>
        <begin position="1059"/>
        <end position="1071"/>
    </location>
</feature>
<feature type="compositionally biased region" description="Basic residues" evidence="4">
    <location>
        <begin position="839"/>
        <end position="849"/>
    </location>
</feature>
<feature type="compositionally biased region" description="Low complexity" evidence="4">
    <location>
        <begin position="496"/>
        <end position="507"/>
    </location>
</feature>
<accession>A0A7R8WC79</accession>
<evidence type="ECO:0000256" key="1">
    <source>
        <dbReference type="ARBA" id="ARBA00022737"/>
    </source>
</evidence>
<evidence type="ECO:0000256" key="3">
    <source>
        <dbReference type="SAM" id="Coils"/>
    </source>
</evidence>
<feature type="compositionally biased region" description="Low complexity" evidence="4">
    <location>
        <begin position="953"/>
        <end position="968"/>
    </location>
</feature>
<feature type="compositionally biased region" description="Polar residues" evidence="4">
    <location>
        <begin position="895"/>
        <end position="906"/>
    </location>
</feature>
<keyword evidence="2" id="KW-0040">ANK repeat</keyword>
<feature type="compositionally biased region" description="Basic and acidic residues" evidence="4">
    <location>
        <begin position="918"/>
        <end position="927"/>
    </location>
</feature>
<feature type="compositionally biased region" description="Basic and acidic residues" evidence="4">
    <location>
        <begin position="467"/>
        <end position="484"/>
    </location>
</feature>
<gene>
    <name evidence="5" type="ORF">CTOB1V02_LOCUS5619</name>
</gene>
<feature type="compositionally biased region" description="Polar residues" evidence="4">
    <location>
        <begin position="537"/>
        <end position="554"/>
    </location>
</feature>
<feature type="compositionally biased region" description="Basic and acidic residues" evidence="4">
    <location>
        <begin position="935"/>
        <end position="949"/>
    </location>
</feature>
<protein>
    <submittedName>
        <fullName evidence="5">Uncharacterized protein</fullName>
    </submittedName>
</protein>
<evidence type="ECO:0000256" key="2">
    <source>
        <dbReference type="ARBA" id="ARBA00023043"/>
    </source>
</evidence>
<feature type="coiled-coil region" evidence="3">
    <location>
        <begin position="232"/>
        <end position="259"/>
    </location>
</feature>
<proteinExistence type="predicted"/>
<name>A0A7R8WC79_9CRUS</name>
<dbReference type="PANTHER" id="PTHR24173:SF74">
    <property type="entry name" value="ANKYRIN REPEAT DOMAIN-CONTAINING PROTEIN 16"/>
    <property type="match status" value="1"/>
</dbReference>
<feature type="compositionally biased region" description="Acidic residues" evidence="4">
    <location>
        <begin position="818"/>
        <end position="832"/>
    </location>
</feature>
<dbReference type="OrthoDB" id="10057496at2759"/>
<feature type="compositionally biased region" description="Polar residues" evidence="4">
    <location>
        <begin position="770"/>
        <end position="779"/>
    </location>
</feature>
<reference evidence="5" key="1">
    <citation type="submission" date="2020-11" db="EMBL/GenBank/DDBJ databases">
        <authorList>
            <person name="Tran Van P."/>
        </authorList>
    </citation>
    <scope>NUCLEOTIDE SEQUENCE</scope>
</reference>
<organism evidence="5">
    <name type="scientific">Cyprideis torosa</name>
    <dbReference type="NCBI Taxonomy" id="163714"/>
    <lineage>
        <taxon>Eukaryota</taxon>
        <taxon>Metazoa</taxon>
        <taxon>Ecdysozoa</taxon>
        <taxon>Arthropoda</taxon>
        <taxon>Crustacea</taxon>
        <taxon>Oligostraca</taxon>
        <taxon>Ostracoda</taxon>
        <taxon>Podocopa</taxon>
        <taxon>Podocopida</taxon>
        <taxon>Cytherocopina</taxon>
        <taxon>Cytheroidea</taxon>
        <taxon>Cytherideidae</taxon>
        <taxon>Cyprideis</taxon>
    </lineage>
</organism>
<evidence type="ECO:0000313" key="5">
    <source>
        <dbReference type="EMBL" id="CAD7227720.1"/>
    </source>
</evidence>
<feature type="compositionally biased region" description="Acidic residues" evidence="4">
    <location>
        <begin position="383"/>
        <end position="398"/>
    </location>
</feature>
<dbReference type="PANTHER" id="PTHR24173">
    <property type="entry name" value="ANKYRIN REPEAT CONTAINING"/>
    <property type="match status" value="1"/>
</dbReference>
<dbReference type="SUPFAM" id="SSF48403">
    <property type="entry name" value="Ankyrin repeat"/>
    <property type="match status" value="1"/>
</dbReference>
<keyword evidence="3" id="KW-0175">Coiled coil</keyword>
<feature type="compositionally biased region" description="Low complexity" evidence="4">
    <location>
        <begin position="520"/>
        <end position="536"/>
    </location>
</feature>
<dbReference type="Pfam" id="PF12796">
    <property type="entry name" value="Ank_2"/>
    <property type="match status" value="1"/>
</dbReference>
<feature type="region of interest" description="Disordered" evidence="4">
    <location>
        <begin position="363"/>
        <end position="684"/>
    </location>
</feature>
<dbReference type="AlphaFoldDB" id="A0A7R8WC79"/>
<dbReference type="PROSITE" id="PS50088">
    <property type="entry name" value="ANK_REPEAT"/>
    <property type="match status" value="1"/>
</dbReference>
<feature type="compositionally biased region" description="Basic and acidic residues" evidence="4">
    <location>
        <begin position="1031"/>
        <end position="1056"/>
    </location>
</feature>
<dbReference type="InterPro" id="IPR036770">
    <property type="entry name" value="Ankyrin_rpt-contain_sf"/>
</dbReference>
<dbReference type="Gene3D" id="1.25.40.20">
    <property type="entry name" value="Ankyrin repeat-containing domain"/>
    <property type="match status" value="1"/>
</dbReference>
<feature type="region of interest" description="Disordered" evidence="4">
    <location>
        <begin position="806"/>
        <end position="1071"/>
    </location>
</feature>
<feature type="region of interest" description="Disordered" evidence="4">
    <location>
        <begin position="747"/>
        <end position="779"/>
    </location>
</feature>
<dbReference type="InterPro" id="IPR002110">
    <property type="entry name" value="Ankyrin_rpt"/>
</dbReference>
<dbReference type="SMART" id="SM00248">
    <property type="entry name" value="ANK"/>
    <property type="match status" value="3"/>
</dbReference>
<dbReference type="EMBL" id="OB661232">
    <property type="protein sequence ID" value="CAD7227720.1"/>
    <property type="molecule type" value="Genomic_DNA"/>
</dbReference>
<keyword evidence="1" id="KW-0677">Repeat</keyword>
<evidence type="ECO:0000256" key="4">
    <source>
        <dbReference type="SAM" id="MobiDB-lite"/>
    </source>
</evidence>
<feature type="compositionally biased region" description="Basic and acidic residues" evidence="4">
    <location>
        <begin position="557"/>
        <end position="566"/>
    </location>
</feature>
<dbReference type="PROSITE" id="PS50297">
    <property type="entry name" value="ANK_REP_REGION"/>
    <property type="match status" value="1"/>
</dbReference>